<comment type="caution">
    <text evidence="2">The sequence shown here is derived from an EMBL/GenBank/DDBJ whole genome shotgun (WGS) entry which is preliminary data.</text>
</comment>
<feature type="region of interest" description="Disordered" evidence="1">
    <location>
        <begin position="1"/>
        <end position="66"/>
    </location>
</feature>
<keyword evidence="3" id="KW-1185">Reference proteome</keyword>
<feature type="compositionally biased region" description="Polar residues" evidence="1">
    <location>
        <begin position="1"/>
        <end position="12"/>
    </location>
</feature>
<evidence type="ECO:0000313" key="3">
    <source>
        <dbReference type="Proteomes" id="UP000321379"/>
    </source>
</evidence>
<sequence length="66" mass="7023">MPDVTGASSNAADGTEPAQGKPARKRRRVTTSPVPGADPSPPSEPQRHAEGENDERLKVDKPPHWG</sequence>
<dbReference type="EMBL" id="VRMG01000005">
    <property type="protein sequence ID" value="TXN30997.1"/>
    <property type="molecule type" value="Genomic_DNA"/>
</dbReference>
<dbReference type="Proteomes" id="UP000321379">
    <property type="component" value="Unassembled WGS sequence"/>
</dbReference>
<dbReference type="RefSeq" id="WP_147782583.1">
    <property type="nucleotide sequence ID" value="NZ_VRMG01000005.1"/>
</dbReference>
<protein>
    <submittedName>
        <fullName evidence="2">Uncharacterized protein</fullName>
    </submittedName>
</protein>
<reference evidence="2 3" key="1">
    <citation type="submission" date="2019-08" db="EMBL/GenBank/DDBJ databases">
        <title>Bacterial whole genome sequence for Glaciihabitans sp. CHu50b-6-2.</title>
        <authorList>
            <person name="Jin L."/>
        </authorList>
    </citation>
    <scope>NUCLEOTIDE SEQUENCE [LARGE SCALE GENOMIC DNA]</scope>
    <source>
        <strain evidence="2 3">CHu50b-6-2</strain>
    </source>
</reference>
<name>A0A5C8URY4_9MICO</name>
<gene>
    <name evidence="2" type="ORF">FVP33_05205</name>
</gene>
<accession>A0A5C8URY4</accession>
<proteinExistence type="predicted"/>
<evidence type="ECO:0000313" key="2">
    <source>
        <dbReference type="EMBL" id="TXN30997.1"/>
    </source>
</evidence>
<evidence type="ECO:0000256" key="1">
    <source>
        <dbReference type="SAM" id="MobiDB-lite"/>
    </source>
</evidence>
<dbReference type="AlphaFoldDB" id="A0A5C8URY4"/>
<feature type="compositionally biased region" description="Basic and acidic residues" evidence="1">
    <location>
        <begin position="45"/>
        <end position="66"/>
    </location>
</feature>
<organism evidence="2 3">
    <name type="scientific">Lacisediminihabitans profunda</name>
    <dbReference type="NCBI Taxonomy" id="2594790"/>
    <lineage>
        <taxon>Bacteria</taxon>
        <taxon>Bacillati</taxon>
        <taxon>Actinomycetota</taxon>
        <taxon>Actinomycetes</taxon>
        <taxon>Micrococcales</taxon>
        <taxon>Microbacteriaceae</taxon>
        <taxon>Lacisediminihabitans</taxon>
    </lineage>
</organism>